<evidence type="ECO:0000256" key="6">
    <source>
        <dbReference type="SAM" id="MobiDB-lite"/>
    </source>
</evidence>
<evidence type="ECO:0000256" key="2">
    <source>
        <dbReference type="ARBA" id="ARBA00007278"/>
    </source>
</evidence>
<dbReference type="GO" id="GO:0022627">
    <property type="term" value="C:cytosolic small ribosomal subunit"/>
    <property type="evidence" value="ECO:0007669"/>
    <property type="project" value="TreeGrafter"/>
</dbReference>
<dbReference type="Pfam" id="PF03501">
    <property type="entry name" value="S10_plectin"/>
    <property type="match status" value="1"/>
</dbReference>
<dbReference type="OMA" id="ERTKIHR"/>
<dbReference type="STRING" id="595528.A0A0D2WYU9"/>
<feature type="compositionally biased region" description="Basic and acidic residues" evidence="6">
    <location>
        <begin position="112"/>
        <end position="126"/>
    </location>
</feature>
<dbReference type="InParanoid" id="A0A0D2WYU9"/>
<dbReference type="GO" id="GO:0003735">
    <property type="term" value="F:structural constituent of ribosome"/>
    <property type="evidence" value="ECO:0007669"/>
    <property type="project" value="TreeGrafter"/>
</dbReference>
<evidence type="ECO:0000256" key="5">
    <source>
        <dbReference type="ARBA" id="ARBA00023274"/>
    </source>
</evidence>
<feature type="region of interest" description="Disordered" evidence="6">
    <location>
        <begin position="92"/>
        <end position="165"/>
    </location>
</feature>
<keyword evidence="3" id="KW-0963">Cytoplasm</keyword>
<keyword evidence="5" id="KW-0687">Ribonucleoprotein</keyword>
<dbReference type="PANTHER" id="PTHR12146">
    <property type="entry name" value="40S RIBOSOMAL PROTEIN S10"/>
    <property type="match status" value="1"/>
</dbReference>
<dbReference type="PhylomeDB" id="A0A0D2WYU9"/>
<evidence type="ECO:0000256" key="3">
    <source>
        <dbReference type="ARBA" id="ARBA00022490"/>
    </source>
</evidence>
<organism evidence="8 9">
    <name type="scientific">Capsaspora owczarzaki (strain ATCC 30864)</name>
    <dbReference type="NCBI Taxonomy" id="595528"/>
    <lineage>
        <taxon>Eukaryota</taxon>
        <taxon>Filasterea</taxon>
        <taxon>Capsaspora</taxon>
    </lineage>
</organism>
<protein>
    <submittedName>
        <fullName evidence="8">Ribosomal protein S10</fullName>
    </submittedName>
</protein>
<dbReference type="Gene3D" id="1.10.10.10">
    <property type="entry name" value="Winged helix-like DNA-binding domain superfamily/Winged helix DNA-binding domain"/>
    <property type="match status" value="1"/>
</dbReference>
<gene>
    <name evidence="8" type="ORF">CAOG_008253</name>
</gene>
<dbReference type="InterPro" id="IPR037447">
    <property type="entry name" value="Ribosomal_eS10"/>
</dbReference>
<dbReference type="InterPro" id="IPR005326">
    <property type="entry name" value="Plectin_eS10_N"/>
</dbReference>
<dbReference type="RefSeq" id="XP_004342422.1">
    <property type="nucleotide sequence ID" value="XM_004342373.1"/>
</dbReference>
<name>A0A0D2WYU9_CAPO3</name>
<keyword evidence="9" id="KW-1185">Reference proteome</keyword>
<dbReference type="FunFam" id="1.10.10.10:FF:000025">
    <property type="entry name" value="40S ribosomal protein S10"/>
    <property type="match status" value="1"/>
</dbReference>
<dbReference type="GO" id="GO:0003723">
    <property type="term" value="F:RNA binding"/>
    <property type="evidence" value="ECO:0007669"/>
    <property type="project" value="TreeGrafter"/>
</dbReference>
<dbReference type="Proteomes" id="UP000008743">
    <property type="component" value="Unassembled WGS sequence"/>
</dbReference>
<dbReference type="eggNOG" id="KOG3344">
    <property type="taxonomic scope" value="Eukaryota"/>
</dbReference>
<evidence type="ECO:0000313" key="9">
    <source>
        <dbReference type="Proteomes" id="UP000008743"/>
    </source>
</evidence>
<sequence length="165" mass="18284">MLISKKNRRAVYEYIFNEGVAVAKKDYHLPQHDVLTTVPNLEVIKALQSLRSRGFVTEKFCWRHFYYYLTDSGVAYLRDYLNVPAEVVPATQKKVAPRPASRFGAQAPGSRPPRDGERSERGEYRRTGAGFGGDKAGADSGFNPEFRGGFGRGRGGAPRATPSAQ</sequence>
<reference evidence="9" key="1">
    <citation type="submission" date="2011-02" db="EMBL/GenBank/DDBJ databases">
        <title>The Genome Sequence of Capsaspora owczarzaki ATCC 30864.</title>
        <authorList>
            <person name="Russ C."/>
            <person name="Cuomo C."/>
            <person name="Burger G."/>
            <person name="Gray M.W."/>
            <person name="Holland P.W.H."/>
            <person name="King N."/>
            <person name="Lang F.B.F."/>
            <person name="Roger A.J."/>
            <person name="Ruiz-Trillo I."/>
            <person name="Young S.K."/>
            <person name="Zeng Q."/>
            <person name="Gargeya S."/>
            <person name="Alvarado L."/>
            <person name="Berlin A."/>
            <person name="Chapman S.B."/>
            <person name="Chen Z."/>
            <person name="Freedman E."/>
            <person name="Gellesch M."/>
            <person name="Goldberg J."/>
            <person name="Griggs A."/>
            <person name="Gujja S."/>
            <person name="Heilman E."/>
            <person name="Heiman D."/>
            <person name="Howarth C."/>
            <person name="Mehta T."/>
            <person name="Neiman D."/>
            <person name="Pearson M."/>
            <person name="Roberts A."/>
            <person name="Saif S."/>
            <person name="Shea T."/>
            <person name="Shenoy N."/>
            <person name="Sisk P."/>
            <person name="Stolte C."/>
            <person name="Sykes S."/>
            <person name="White J."/>
            <person name="Yandava C."/>
            <person name="Haas B."/>
            <person name="Nusbaum C."/>
            <person name="Birren B."/>
        </authorList>
    </citation>
    <scope>NUCLEOTIDE SEQUENCE</scope>
    <source>
        <strain evidence="9">ATCC 30864</strain>
    </source>
</reference>
<evidence type="ECO:0000259" key="7">
    <source>
        <dbReference type="Pfam" id="PF03501"/>
    </source>
</evidence>
<evidence type="ECO:0000313" key="8">
    <source>
        <dbReference type="EMBL" id="KJE98263.1"/>
    </source>
</evidence>
<dbReference type="AlphaFoldDB" id="A0A0D2WYU9"/>
<dbReference type="FunCoup" id="A0A0D2WYU9">
    <property type="interactions" value="423"/>
</dbReference>
<evidence type="ECO:0000256" key="1">
    <source>
        <dbReference type="ARBA" id="ARBA00004496"/>
    </source>
</evidence>
<dbReference type="InterPro" id="IPR036388">
    <property type="entry name" value="WH-like_DNA-bd_sf"/>
</dbReference>
<dbReference type="PANTHER" id="PTHR12146:SF0">
    <property type="entry name" value="RIBOSOMAL PROTEIN S10"/>
    <property type="match status" value="1"/>
</dbReference>
<evidence type="ECO:0000256" key="4">
    <source>
        <dbReference type="ARBA" id="ARBA00022980"/>
    </source>
</evidence>
<feature type="domain" description="Plectin/eS10 N-terminal" evidence="7">
    <location>
        <begin position="3"/>
        <end position="94"/>
    </location>
</feature>
<comment type="similarity">
    <text evidence="2">Belongs to the eukaryotic ribosomal protein eS10 family.</text>
</comment>
<dbReference type="OrthoDB" id="5211809at2759"/>
<dbReference type="EMBL" id="KE346378">
    <property type="protein sequence ID" value="KJE98263.1"/>
    <property type="molecule type" value="Genomic_DNA"/>
</dbReference>
<accession>A0A0D2WYU9</accession>
<comment type="subcellular location">
    <subcellularLocation>
        <location evidence="1">Cytoplasm</location>
    </subcellularLocation>
</comment>
<proteinExistence type="inferred from homology"/>
<keyword evidence="4 8" id="KW-0689">Ribosomal protein</keyword>